<name>A0A5N6QA60_9ROSI</name>
<dbReference type="Proteomes" id="UP000327013">
    <property type="component" value="Chromosome 1"/>
</dbReference>
<dbReference type="EMBL" id="CM017321">
    <property type="protein sequence ID" value="KAE7995311.1"/>
    <property type="molecule type" value="Genomic_DNA"/>
</dbReference>
<dbReference type="InterPro" id="IPR036047">
    <property type="entry name" value="F-box-like_dom_sf"/>
</dbReference>
<dbReference type="OrthoDB" id="1148169at2759"/>
<gene>
    <name evidence="2" type="ORF">FH972_000125</name>
</gene>
<dbReference type="Pfam" id="PF12937">
    <property type="entry name" value="F-box-like"/>
    <property type="match status" value="1"/>
</dbReference>
<evidence type="ECO:0000313" key="3">
    <source>
        <dbReference type="Proteomes" id="UP000327013"/>
    </source>
</evidence>
<reference evidence="2 3" key="1">
    <citation type="submission" date="2019-06" db="EMBL/GenBank/DDBJ databases">
        <title>A chromosomal-level reference genome of Carpinus fangiana (Coryloideae, Betulaceae).</title>
        <authorList>
            <person name="Yang X."/>
            <person name="Wang Z."/>
            <person name="Zhang L."/>
            <person name="Hao G."/>
            <person name="Liu J."/>
            <person name="Yang Y."/>
        </authorList>
    </citation>
    <scope>NUCLEOTIDE SEQUENCE [LARGE SCALE GENOMIC DNA]</scope>
    <source>
        <strain evidence="2">Cfa_2016G</strain>
        <tissue evidence="2">Leaf</tissue>
    </source>
</reference>
<dbReference type="AlphaFoldDB" id="A0A5N6QA60"/>
<dbReference type="Pfam" id="PF24758">
    <property type="entry name" value="LRR_At5g56370"/>
    <property type="match status" value="1"/>
</dbReference>
<dbReference type="PANTHER" id="PTHR34223:SF51">
    <property type="entry name" value="OS06G0556300 PROTEIN"/>
    <property type="match status" value="1"/>
</dbReference>
<dbReference type="PANTHER" id="PTHR34223">
    <property type="entry name" value="OS11G0201299 PROTEIN"/>
    <property type="match status" value="1"/>
</dbReference>
<protein>
    <recommendedName>
        <fullName evidence="1">F-box domain-containing protein</fullName>
    </recommendedName>
</protein>
<dbReference type="PROSITE" id="PS50181">
    <property type="entry name" value="FBOX"/>
    <property type="match status" value="1"/>
</dbReference>
<feature type="domain" description="F-box" evidence="1">
    <location>
        <begin position="24"/>
        <end position="60"/>
    </location>
</feature>
<dbReference type="SUPFAM" id="SSF81383">
    <property type="entry name" value="F-box domain"/>
    <property type="match status" value="1"/>
</dbReference>
<dbReference type="InterPro" id="IPR001810">
    <property type="entry name" value="F-box_dom"/>
</dbReference>
<dbReference type="InterPro" id="IPR055411">
    <property type="entry name" value="LRR_FXL15/At3g58940/PEG3-like"/>
</dbReference>
<organism evidence="2 3">
    <name type="scientific">Carpinus fangiana</name>
    <dbReference type="NCBI Taxonomy" id="176857"/>
    <lineage>
        <taxon>Eukaryota</taxon>
        <taxon>Viridiplantae</taxon>
        <taxon>Streptophyta</taxon>
        <taxon>Embryophyta</taxon>
        <taxon>Tracheophyta</taxon>
        <taxon>Spermatophyta</taxon>
        <taxon>Magnoliopsida</taxon>
        <taxon>eudicotyledons</taxon>
        <taxon>Gunneridae</taxon>
        <taxon>Pentapetalae</taxon>
        <taxon>rosids</taxon>
        <taxon>fabids</taxon>
        <taxon>Fagales</taxon>
        <taxon>Betulaceae</taxon>
        <taxon>Carpinus</taxon>
    </lineage>
</organism>
<dbReference type="InterPro" id="IPR032675">
    <property type="entry name" value="LRR_dom_sf"/>
</dbReference>
<evidence type="ECO:0000313" key="2">
    <source>
        <dbReference type="EMBL" id="KAE7995311.1"/>
    </source>
</evidence>
<dbReference type="Gene3D" id="1.20.1280.50">
    <property type="match status" value="1"/>
</dbReference>
<dbReference type="Gene3D" id="3.80.10.10">
    <property type="entry name" value="Ribonuclease Inhibitor"/>
    <property type="match status" value="1"/>
</dbReference>
<dbReference type="SUPFAM" id="SSF52058">
    <property type="entry name" value="L domain-like"/>
    <property type="match status" value="1"/>
</dbReference>
<sequence>MEKRPKPEACSSLSQSKGSLVENSDRISNLPAHIAHHILSFLMMEDIVRLSIVSKWWQELCISIPSLTIDGRQYGLKDFSVFHFQNFLDRWMIQRNGMKMVQFCVRWIFLKWHSQEYRFLTWLHDAVRCNVEVLYLDLIIVLPRTFKMPLCVWHCESLRFLTMHLHGAVLQLPSSTRFTKLQSLSLTSVRVFEEIFVEQILSSCNSLKKLCLDDVEGVNNINIRSSSLKYLEIRSYEHDNLFHLNVSGELLEELIIRWKFTPSGGRSLKMATPHLKCFKWGEFAPDNCFLGNLKCLRYCALSLEQVSSSWRPPYLEFFHILERIEELVIHVLCLKVNSPIMPHHF</sequence>
<keyword evidence="3" id="KW-1185">Reference proteome</keyword>
<accession>A0A5N6QA60</accession>
<dbReference type="InterPro" id="IPR053197">
    <property type="entry name" value="F-box_SCFL_complex_component"/>
</dbReference>
<proteinExistence type="predicted"/>
<evidence type="ECO:0000259" key="1">
    <source>
        <dbReference type="PROSITE" id="PS50181"/>
    </source>
</evidence>